<keyword evidence="4 11" id="KW-0548">Nucleotidyltransferase</keyword>
<gene>
    <name evidence="11" type="primary">cca</name>
    <name evidence="15" type="ORF">AMD01_02480</name>
</gene>
<dbReference type="Pfam" id="PF13735">
    <property type="entry name" value="tRNA_NucTran2_2"/>
    <property type="match status" value="1"/>
</dbReference>
<feature type="binding site" evidence="11">
    <location>
        <position position="30"/>
    </location>
    <ligand>
        <name>CTP</name>
        <dbReference type="ChEBI" id="CHEBI:37563"/>
    </ligand>
</feature>
<feature type="binding site" evidence="11">
    <location>
        <position position="163"/>
    </location>
    <ligand>
        <name>CTP</name>
        <dbReference type="ChEBI" id="CHEBI:37563"/>
    </ligand>
</feature>
<evidence type="ECO:0000256" key="11">
    <source>
        <dbReference type="HAMAP-Rule" id="MF_01263"/>
    </source>
</evidence>
<comment type="catalytic activity">
    <reaction evidence="11">
        <text>a tRNA precursor + 2 CTP + ATP = a tRNA with a 3' CCA end + 3 diphosphate</text>
        <dbReference type="Rhea" id="RHEA:14433"/>
        <dbReference type="Rhea" id="RHEA-COMP:10465"/>
        <dbReference type="Rhea" id="RHEA-COMP:10468"/>
        <dbReference type="ChEBI" id="CHEBI:30616"/>
        <dbReference type="ChEBI" id="CHEBI:33019"/>
        <dbReference type="ChEBI" id="CHEBI:37563"/>
        <dbReference type="ChEBI" id="CHEBI:74896"/>
        <dbReference type="ChEBI" id="CHEBI:83071"/>
        <dbReference type="EC" id="2.7.7.72"/>
    </reaction>
</comment>
<feature type="binding site" evidence="11">
    <location>
        <position position="111"/>
    </location>
    <ligand>
        <name>CTP</name>
        <dbReference type="ChEBI" id="CHEBI:37563"/>
    </ligand>
</feature>
<dbReference type="InterPro" id="IPR050264">
    <property type="entry name" value="Bact_CCA-adding_enz_type3_sf"/>
</dbReference>
<dbReference type="SUPFAM" id="SSF81301">
    <property type="entry name" value="Nucleotidyltransferase"/>
    <property type="match status" value="1"/>
</dbReference>
<feature type="binding site" evidence="11">
    <location>
        <position position="154"/>
    </location>
    <ligand>
        <name>ATP</name>
        <dbReference type="ChEBI" id="CHEBI:30616"/>
    </ligand>
</feature>
<feature type="domain" description="Poly A polymerase head" evidence="12">
    <location>
        <begin position="22"/>
        <end position="141"/>
    </location>
</feature>
<feature type="binding site" evidence="11">
    <location>
        <position position="40"/>
    </location>
    <ligand>
        <name>Mg(2+)</name>
        <dbReference type="ChEBI" id="CHEBI:18420"/>
    </ligand>
</feature>
<dbReference type="Gene3D" id="3.30.460.10">
    <property type="entry name" value="Beta Polymerase, domain 2"/>
    <property type="match status" value="1"/>
</dbReference>
<sequence>MNEPFIRPMTIIETLEQHGHEAYFVGGAVRDVIIGREIGDVDIATSAKPEEVMALFSKTILVGIEHGTVVVVLDGEQYEVTTFRAEGEYEDFRRPASVQFITSLTADLERRDFTINAIAMNKDGELLDPFNGQQAIKDRIICTVGEAKERFTEDALRMMRALRFVSQLGFQLEDRTKEAIKEHKSLLQHVSVERITIEFEKMLSGPFVKKAITLMNETGVHDFLPGLYGSARSLAKVANSHLGELKEQNELWALLLLVLEEAECTAFLKKWKLSNRSIKEIEFAVAAFEAVSRDGWTAQILYTYGLERALNVVRLHRAFGIASIQFNAVKEWYDRLPIHSLKELAVKGTDLMSWSGKKGGPWLSETLQLIEQEVVAGRLQNEQSAIKEWLKCNQQ</sequence>
<dbReference type="PATRIC" id="fig|284581.3.peg.763"/>
<keyword evidence="16" id="KW-1185">Reference proteome</keyword>
<feature type="binding site" evidence="11">
    <location>
        <position position="27"/>
    </location>
    <ligand>
        <name>CTP</name>
        <dbReference type="ChEBI" id="CHEBI:37563"/>
    </ligand>
</feature>
<evidence type="ECO:0000256" key="3">
    <source>
        <dbReference type="ARBA" id="ARBA00022694"/>
    </source>
</evidence>
<evidence type="ECO:0000256" key="4">
    <source>
        <dbReference type="ARBA" id="ARBA00022695"/>
    </source>
</evidence>
<dbReference type="InterPro" id="IPR032828">
    <property type="entry name" value="PolyA_RNA-bd"/>
</dbReference>
<accession>A0A0M0LIA3</accession>
<evidence type="ECO:0000313" key="15">
    <source>
        <dbReference type="EMBL" id="KOO50632.1"/>
    </source>
</evidence>
<comment type="catalytic activity">
    <reaction evidence="11">
        <text>a tRNA with a 3' CCA end + 2 CTP + ATP = a tRNA with a 3' CCACCA end + 3 diphosphate</text>
        <dbReference type="Rhea" id="RHEA:76235"/>
        <dbReference type="Rhea" id="RHEA-COMP:10468"/>
        <dbReference type="Rhea" id="RHEA-COMP:18655"/>
        <dbReference type="ChEBI" id="CHEBI:30616"/>
        <dbReference type="ChEBI" id="CHEBI:33019"/>
        <dbReference type="ChEBI" id="CHEBI:37563"/>
        <dbReference type="ChEBI" id="CHEBI:83071"/>
        <dbReference type="ChEBI" id="CHEBI:195187"/>
    </reaction>
</comment>
<dbReference type="GO" id="GO:0160016">
    <property type="term" value="F:CCACCA tRNA nucleotidyltransferase activity"/>
    <property type="evidence" value="ECO:0007669"/>
    <property type="project" value="RHEA"/>
</dbReference>
<evidence type="ECO:0000256" key="6">
    <source>
        <dbReference type="ARBA" id="ARBA00022741"/>
    </source>
</evidence>
<evidence type="ECO:0000313" key="16">
    <source>
        <dbReference type="Proteomes" id="UP000037558"/>
    </source>
</evidence>
<feature type="binding site" evidence="11">
    <location>
        <position position="30"/>
    </location>
    <ligand>
        <name>ATP</name>
        <dbReference type="ChEBI" id="CHEBI:30616"/>
    </ligand>
</feature>
<dbReference type="GO" id="GO:0004810">
    <property type="term" value="F:CCA tRNA nucleotidyltransferase activity"/>
    <property type="evidence" value="ECO:0007669"/>
    <property type="project" value="UniProtKB-UniRule"/>
</dbReference>
<evidence type="ECO:0000259" key="12">
    <source>
        <dbReference type="Pfam" id="PF01743"/>
    </source>
</evidence>
<comment type="function">
    <text evidence="11">Catalyzes the addition and repair of the essential 3'-terminal CCA sequence in tRNAs without using a nucleic acid template. Adds these three nucleotides in the order of C, C, and A to the tRNA nucleotide-73, using CTP and ATP as substrates and producing inorganic pyrophosphate. tRNA 3'-terminal CCA addition is required both for tRNA processing and repair. Also involved in tRNA surveillance by mediating tandem CCA addition to generate a CCACCA at the 3' terminus of unstable tRNAs. While stable tRNAs receive only 3'-terminal CCA, unstable tRNAs are marked with CCACCA and rapidly degraded.</text>
</comment>
<dbReference type="Gene3D" id="1.20.58.560">
    <property type="match status" value="1"/>
</dbReference>
<comment type="caution">
    <text evidence="15">The sequence shown here is derived from an EMBL/GenBank/DDBJ whole genome shotgun (WGS) entry which is preliminary data.</text>
</comment>
<keyword evidence="7 11" id="KW-0692">RNA repair</keyword>
<comment type="similarity">
    <text evidence="11">Belongs to the tRNA nucleotidyltransferase/poly(A) polymerase family. Bacterial CCA-adding enzyme type 3 subfamily.</text>
</comment>
<feature type="binding site" evidence="11">
    <location>
        <position position="157"/>
    </location>
    <ligand>
        <name>ATP</name>
        <dbReference type="ChEBI" id="CHEBI:30616"/>
    </ligand>
</feature>
<comment type="subunit">
    <text evidence="11">Homodimer.</text>
</comment>
<dbReference type="Pfam" id="PF12627">
    <property type="entry name" value="PolyA_pol_RNAbd"/>
    <property type="match status" value="1"/>
</dbReference>
<name>A0A0M0LIA3_9BACI</name>
<comment type="miscellaneous">
    <text evidence="11">A single active site specifically recognizes both ATP and CTP and is responsible for their addition.</text>
</comment>
<organism evidence="15 16">
    <name type="scientific">Priestia koreensis</name>
    <dbReference type="NCBI Taxonomy" id="284581"/>
    <lineage>
        <taxon>Bacteria</taxon>
        <taxon>Bacillati</taxon>
        <taxon>Bacillota</taxon>
        <taxon>Bacilli</taxon>
        <taxon>Bacillales</taxon>
        <taxon>Bacillaceae</taxon>
        <taxon>Priestia</taxon>
    </lineage>
</organism>
<dbReference type="SUPFAM" id="SSF81891">
    <property type="entry name" value="Poly A polymerase C-terminal region-like"/>
    <property type="match status" value="1"/>
</dbReference>
<dbReference type="OrthoDB" id="9805698at2"/>
<dbReference type="NCBIfam" id="NF009814">
    <property type="entry name" value="PRK13299.1"/>
    <property type="match status" value="1"/>
</dbReference>
<dbReference type="InterPro" id="IPR023068">
    <property type="entry name" value="CCA-adding_enz_firmicutes"/>
</dbReference>
<dbReference type="InterPro" id="IPR002646">
    <property type="entry name" value="PolA_pol_head_dom"/>
</dbReference>
<comment type="cofactor">
    <cofactor evidence="1 11">
        <name>Mg(2+)</name>
        <dbReference type="ChEBI" id="CHEBI:18420"/>
    </cofactor>
</comment>
<keyword evidence="3 11" id="KW-0819">tRNA processing</keyword>
<feature type="binding site" evidence="11">
    <location>
        <position position="160"/>
    </location>
    <ligand>
        <name>ATP</name>
        <dbReference type="ChEBI" id="CHEBI:30616"/>
    </ligand>
</feature>
<keyword evidence="9 11" id="KW-0460">Magnesium</keyword>
<keyword evidence="5 11" id="KW-0479">Metal-binding</keyword>
<evidence type="ECO:0000259" key="13">
    <source>
        <dbReference type="Pfam" id="PF12627"/>
    </source>
</evidence>
<keyword evidence="8 11" id="KW-0067">ATP-binding</keyword>
<dbReference type="GO" id="GO:0005524">
    <property type="term" value="F:ATP binding"/>
    <property type="evidence" value="ECO:0007669"/>
    <property type="project" value="UniProtKB-UniRule"/>
</dbReference>
<dbReference type="Gene3D" id="1.10.110.30">
    <property type="match status" value="1"/>
</dbReference>
<dbReference type="InterPro" id="IPR043519">
    <property type="entry name" value="NT_sf"/>
</dbReference>
<evidence type="ECO:0000256" key="2">
    <source>
        <dbReference type="ARBA" id="ARBA00022679"/>
    </source>
</evidence>
<feature type="binding site" evidence="11">
    <location>
        <position position="42"/>
    </location>
    <ligand>
        <name>Mg(2+)</name>
        <dbReference type="ChEBI" id="CHEBI:18420"/>
    </ligand>
</feature>
<feature type="binding site" evidence="11">
    <location>
        <position position="154"/>
    </location>
    <ligand>
        <name>CTP</name>
        <dbReference type="ChEBI" id="CHEBI:37563"/>
    </ligand>
</feature>
<dbReference type="InterPro" id="IPR032810">
    <property type="entry name" value="CCA-adding_enz_C"/>
</dbReference>
<dbReference type="GO" id="GO:0000287">
    <property type="term" value="F:magnesium ion binding"/>
    <property type="evidence" value="ECO:0007669"/>
    <property type="project" value="UniProtKB-UniRule"/>
</dbReference>
<feature type="domain" description="tRNA nucleotidyltransferase/poly(A) polymerase RNA and SrmB- binding" evidence="13">
    <location>
        <begin position="169"/>
        <end position="227"/>
    </location>
</feature>
<dbReference type="PANTHER" id="PTHR46173">
    <property type="entry name" value="CCA TRNA NUCLEOTIDYLTRANSFERASE 1, MITOCHONDRIAL"/>
    <property type="match status" value="1"/>
</dbReference>
<dbReference type="Gene3D" id="1.10.246.80">
    <property type="match status" value="1"/>
</dbReference>
<dbReference type="PANTHER" id="PTHR46173:SF1">
    <property type="entry name" value="CCA TRNA NUCLEOTIDYLTRANSFERASE 1, MITOCHONDRIAL"/>
    <property type="match status" value="1"/>
</dbReference>
<dbReference type="Pfam" id="PF01743">
    <property type="entry name" value="PolyA_pol"/>
    <property type="match status" value="1"/>
</dbReference>
<feature type="binding site" evidence="11">
    <location>
        <position position="163"/>
    </location>
    <ligand>
        <name>ATP</name>
        <dbReference type="ChEBI" id="CHEBI:30616"/>
    </ligand>
</feature>
<dbReference type="EC" id="2.7.7.72" evidence="11"/>
<feature type="binding site" evidence="11">
    <location>
        <position position="157"/>
    </location>
    <ligand>
        <name>CTP</name>
        <dbReference type="ChEBI" id="CHEBI:37563"/>
    </ligand>
</feature>
<protein>
    <recommendedName>
        <fullName evidence="11">CCA-adding enzyme</fullName>
        <ecNumber evidence="11">2.7.7.72</ecNumber>
    </recommendedName>
    <alternativeName>
        <fullName evidence="11">CCA tRNA nucleotidyltransferase</fullName>
    </alternativeName>
    <alternativeName>
        <fullName evidence="11">tRNA CCA-pyrophosphorylase</fullName>
    </alternativeName>
    <alternativeName>
        <fullName evidence="11">tRNA adenylyl-/cytidylyl- transferase</fullName>
    </alternativeName>
    <alternativeName>
        <fullName evidence="11">tRNA nucleotidyltransferase</fullName>
    </alternativeName>
    <alternativeName>
        <fullName evidence="11">tRNA-NT</fullName>
    </alternativeName>
</protein>
<dbReference type="STRING" id="284581.AMD01_02480"/>
<keyword evidence="6 11" id="KW-0547">Nucleotide-binding</keyword>
<evidence type="ECO:0000256" key="8">
    <source>
        <dbReference type="ARBA" id="ARBA00022840"/>
    </source>
</evidence>
<feature type="domain" description="CCA-adding enzyme C-terminal" evidence="14">
    <location>
        <begin position="245"/>
        <end position="390"/>
    </location>
</feature>
<dbReference type="GO" id="GO:0001680">
    <property type="term" value="P:tRNA 3'-terminal CCA addition"/>
    <property type="evidence" value="ECO:0007669"/>
    <property type="project" value="UniProtKB-UniRule"/>
</dbReference>
<proteinExistence type="inferred from homology"/>
<keyword evidence="10 11" id="KW-0694">RNA-binding</keyword>
<feature type="binding site" evidence="11">
    <location>
        <position position="111"/>
    </location>
    <ligand>
        <name>ATP</name>
        <dbReference type="ChEBI" id="CHEBI:30616"/>
    </ligand>
</feature>
<evidence type="ECO:0000259" key="14">
    <source>
        <dbReference type="Pfam" id="PF13735"/>
    </source>
</evidence>
<evidence type="ECO:0000256" key="10">
    <source>
        <dbReference type="ARBA" id="ARBA00022884"/>
    </source>
</evidence>
<dbReference type="EMBL" id="LILC01000002">
    <property type="protein sequence ID" value="KOO50632.1"/>
    <property type="molecule type" value="Genomic_DNA"/>
</dbReference>
<dbReference type="RefSeq" id="WP_053399797.1">
    <property type="nucleotide sequence ID" value="NZ_LILC01000002.1"/>
</dbReference>
<dbReference type="GO" id="GO:0042245">
    <property type="term" value="P:RNA repair"/>
    <property type="evidence" value="ECO:0007669"/>
    <property type="project" value="UniProtKB-KW"/>
</dbReference>
<dbReference type="GO" id="GO:0000049">
    <property type="term" value="F:tRNA binding"/>
    <property type="evidence" value="ECO:0007669"/>
    <property type="project" value="UniProtKB-UniRule"/>
</dbReference>
<evidence type="ECO:0000256" key="7">
    <source>
        <dbReference type="ARBA" id="ARBA00022800"/>
    </source>
</evidence>
<feature type="binding site" evidence="11">
    <location>
        <position position="27"/>
    </location>
    <ligand>
        <name>ATP</name>
        <dbReference type="ChEBI" id="CHEBI:30616"/>
    </ligand>
</feature>
<evidence type="ECO:0000256" key="5">
    <source>
        <dbReference type="ARBA" id="ARBA00022723"/>
    </source>
</evidence>
<keyword evidence="2 11" id="KW-0808">Transferase</keyword>
<dbReference type="AlphaFoldDB" id="A0A0M0LIA3"/>
<evidence type="ECO:0000256" key="1">
    <source>
        <dbReference type="ARBA" id="ARBA00001946"/>
    </source>
</evidence>
<feature type="binding site" evidence="11">
    <location>
        <position position="160"/>
    </location>
    <ligand>
        <name>CTP</name>
        <dbReference type="ChEBI" id="CHEBI:37563"/>
    </ligand>
</feature>
<dbReference type="Proteomes" id="UP000037558">
    <property type="component" value="Unassembled WGS sequence"/>
</dbReference>
<dbReference type="HAMAP" id="MF_01263">
    <property type="entry name" value="CCA_bact_type3"/>
    <property type="match status" value="1"/>
</dbReference>
<evidence type="ECO:0000256" key="9">
    <source>
        <dbReference type="ARBA" id="ARBA00022842"/>
    </source>
</evidence>
<dbReference type="CDD" id="cd05398">
    <property type="entry name" value="NT_ClassII-CCAase"/>
    <property type="match status" value="1"/>
</dbReference>
<reference evidence="16" key="1">
    <citation type="submission" date="2015-08" db="EMBL/GenBank/DDBJ databases">
        <title>Fjat-14210 dsm16467.</title>
        <authorList>
            <person name="Liu B."/>
            <person name="Wang J."/>
            <person name="Zhu Y."/>
            <person name="Liu G."/>
            <person name="Chen Q."/>
            <person name="Chen Z."/>
            <person name="Lan J."/>
            <person name="Che J."/>
            <person name="Ge C."/>
            <person name="Shi H."/>
            <person name="Pan Z."/>
            <person name="Liu X."/>
        </authorList>
    </citation>
    <scope>NUCLEOTIDE SEQUENCE [LARGE SCALE GENOMIC DNA]</scope>
    <source>
        <strain evidence="16">DSM 16467</strain>
    </source>
</reference>